<dbReference type="EMBL" id="AP027266">
    <property type="protein sequence ID" value="BDW84981.1"/>
    <property type="molecule type" value="Genomic_DNA"/>
</dbReference>
<proteinExistence type="predicted"/>
<dbReference type="Proteomes" id="UP001337723">
    <property type="component" value="Chromosome"/>
</dbReference>
<feature type="compositionally biased region" description="Basic and acidic residues" evidence="1">
    <location>
        <begin position="13"/>
        <end position="36"/>
    </location>
</feature>
<organism evidence="2 3">
    <name type="scientific">Roseicyclus marinus</name>
    <dbReference type="NCBI Taxonomy" id="2161673"/>
    <lineage>
        <taxon>Bacteria</taxon>
        <taxon>Pseudomonadati</taxon>
        <taxon>Pseudomonadota</taxon>
        <taxon>Alphaproteobacteria</taxon>
        <taxon>Rhodobacterales</taxon>
        <taxon>Roseobacteraceae</taxon>
        <taxon>Roseicyclus</taxon>
    </lineage>
</organism>
<accession>A0AA48HIT3</accession>
<gene>
    <name evidence="2" type="ORF">MACH21_11580</name>
</gene>
<name>A0AA48HIT3_9RHOB</name>
<feature type="region of interest" description="Disordered" evidence="1">
    <location>
        <begin position="1"/>
        <end position="73"/>
    </location>
</feature>
<protein>
    <submittedName>
        <fullName evidence="2">Uncharacterized protein</fullName>
    </submittedName>
</protein>
<evidence type="ECO:0000256" key="1">
    <source>
        <dbReference type="SAM" id="MobiDB-lite"/>
    </source>
</evidence>
<dbReference type="AlphaFoldDB" id="A0AA48HIT3"/>
<reference evidence="2 3" key="1">
    <citation type="submission" date="2023-01" db="EMBL/GenBank/DDBJ databases">
        <title>Complete genome sequence of Roseicyclus marinus strain Dej080120_10.</title>
        <authorList>
            <person name="Ueki S."/>
            <person name="Maruyama F."/>
        </authorList>
    </citation>
    <scope>NUCLEOTIDE SEQUENCE [LARGE SCALE GENOMIC DNA]</scope>
    <source>
        <strain evidence="2 3">Dej080120_10</strain>
    </source>
</reference>
<keyword evidence="3" id="KW-1185">Reference proteome</keyword>
<sequence length="73" mass="7975">MHLVPHGLAETARAIRPDIERDDSSACRKGRDDHPIHGRNAPAVAGKVRKRVGKGAKDTNHPGFEPLAYRGRS</sequence>
<dbReference type="KEGG" id="rmai:MACH21_11580"/>
<evidence type="ECO:0000313" key="2">
    <source>
        <dbReference type="EMBL" id="BDW84981.1"/>
    </source>
</evidence>
<evidence type="ECO:0000313" key="3">
    <source>
        <dbReference type="Proteomes" id="UP001337723"/>
    </source>
</evidence>